<gene>
    <name evidence="3" type="primary">20352823</name>
    <name evidence="2" type="ORF">GGTG_12365</name>
</gene>
<keyword evidence="1" id="KW-0472">Membrane</keyword>
<dbReference type="EnsemblFungi" id="EJT70192">
    <property type="protein sequence ID" value="EJT70192"/>
    <property type="gene ID" value="GGTG_12365"/>
</dbReference>
<reference evidence="2" key="3">
    <citation type="submission" date="2010-09" db="EMBL/GenBank/DDBJ databases">
        <title>Annotation of Gaeumannomyces graminis var. tritici R3-111a-1.</title>
        <authorList>
            <consortium name="The Broad Institute Genome Sequencing Platform"/>
            <person name="Ma L.-J."/>
            <person name="Dead R."/>
            <person name="Young S.K."/>
            <person name="Zeng Q."/>
            <person name="Gargeya S."/>
            <person name="Fitzgerald M."/>
            <person name="Haas B."/>
            <person name="Abouelleil A."/>
            <person name="Alvarado L."/>
            <person name="Arachchi H.M."/>
            <person name="Berlin A."/>
            <person name="Brown A."/>
            <person name="Chapman S.B."/>
            <person name="Chen Z."/>
            <person name="Dunbar C."/>
            <person name="Freedman E."/>
            <person name="Gearin G."/>
            <person name="Gellesch M."/>
            <person name="Goldberg J."/>
            <person name="Griggs A."/>
            <person name="Gujja S."/>
            <person name="Heiman D."/>
            <person name="Howarth C."/>
            <person name="Larson L."/>
            <person name="Lui A."/>
            <person name="MacDonald P.J.P."/>
            <person name="Mehta T."/>
            <person name="Montmayeur A."/>
            <person name="Murphy C."/>
            <person name="Neiman D."/>
            <person name="Pearson M."/>
            <person name="Priest M."/>
            <person name="Roberts A."/>
            <person name="Saif S."/>
            <person name="Shea T."/>
            <person name="Shenoy N."/>
            <person name="Sisk P."/>
            <person name="Stolte C."/>
            <person name="Sykes S."/>
            <person name="Yandava C."/>
            <person name="Wortman J."/>
            <person name="Nusbaum C."/>
            <person name="Birren B."/>
        </authorList>
    </citation>
    <scope>NUCLEOTIDE SEQUENCE</scope>
    <source>
        <strain evidence="2">R3-111a-1</strain>
    </source>
</reference>
<dbReference type="Proteomes" id="UP000006039">
    <property type="component" value="Unassembled WGS sequence"/>
</dbReference>
<sequence length="504" mass="56372">MIALWHSDSLNLSICLSAAAVACLLFIPVAYLRHRKATSRVQVARDVALSFPPSRRHVLQTLGLPGCAEKGWHAPAVDVPPEILRENALPTTRAIQASDGGELFTPTGFSLRDISSLGSFPDYSLLSGVRHPRPCGDDFDIKRATFRPFRPFRWEYHQTMALSKLEPDYWLELEKNYFKSMEARRALIEKHGDRILFHDPGSELACRELMEMVIQFLCKRYPKYFHLEPATDSHNRAATLVNNLLGTRTVLSPQHQHPLRVLAANVPEDFALMLRSERDGQYYLRAAVVCSSVGWDIASKRGLGLDAIHAPVPHYAARMAPSMRRYFSRMPTDRPIQRCSWGLVDSEPLFSSPHATAAAAAEGDENNKSGGWRRSAFSDAEIAAGRVGVDDVRLRCDWQTLRRLPLSGAVCFNFRAVFTPLAALRSEPFVPALLARVLAEGDGQLVGPDKCDGHVRDLALAALEGWAAQQVEEGIAPAGWEVRTLDEHPFYPGWEEWWRGQQGF</sequence>
<dbReference type="InterPro" id="IPR021848">
    <property type="entry name" value="HODM_asu-like"/>
</dbReference>
<evidence type="ECO:0000256" key="1">
    <source>
        <dbReference type="SAM" id="Phobius"/>
    </source>
</evidence>
<evidence type="ECO:0000313" key="4">
    <source>
        <dbReference type="Proteomes" id="UP000006039"/>
    </source>
</evidence>
<reference evidence="3" key="4">
    <citation type="journal article" date="2015" name="G3 (Bethesda)">
        <title>Genome sequences of three phytopathogenic species of the Magnaporthaceae family of fungi.</title>
        <authorList>
            <person name="Okagaki L.H."/>
            <person name="Nunes C.C."/>
            <person name="Sailsbery J."/>
            <person name="Clay B."/>
            <person name="Brown D."/>
            <person name="John T."/>
            <person name="Oh Y."/>
            <person name="Young N."/>
            <person name="Fitzgerald M."/>
            <person name="Haas B.J."/>
            <person name="Zeng Q."/>
            <person name="Young S."/>
            <person name="Adiconis X."/>
            <person name="Fan L."/>
            <person name="Levin J.Z."/>
            <person name="Mitchell T.K."/>
            <person name="Okubara P.A."/>
            <person name="Farman M.L."/>
            <person name="Kohn L.M."/>
            <person name="Birren B."/>
            <person name="Ma L.-J."/>
            <person name="Dean R.A."/>
        </authorList>
    </citation>
    <scope>NUCLEOTIDE SEQUENCE</scope>
    <source>
        <strain evidence="3">R3-111a-1</strain>
    </source>
</reference>
<dbReference type="STRING" id="644352.J3PFU0"/>
<reference evidence="3" key="5">
    <citation type="submission" date="2018-04" db="UniProtKB">
        <authorList>
            <consortium name="EnsemblFungi"/>
        </authorList>
    </citation>
    <scope>IDENTIFICATION</scope>
    <source>
        <strain evidence="3">R3-111a-1</strain>
    </source>
</reference>
<keyword evidence="1" id="KW-0812">Transmembrane</keyword>
<proteinExistence type="predicted"/>
<reference evidence="4" key="1">
    <citation type="submission" date="2010-07" db="EMBL/GenBank/DDBJ databases">
        <title>The genome sequence of Gaeumannomyces graminis var. tritici strain R3-111a-1.</title>
        <authorList>
            <consortium name="The Broad Institute Genome Sequencing Platform"/>
            <person name="Ma L.-J."/>
            <person name="Dead R."/>
            <person name="Young S."/>
            <person name="Zeng Q."/>
            <person name="Koehrsen M."/>
            <person name="Alvarado L."/>
            <person name="Berlin A."/>
            <person name="Chapman S.B."/>
            <person name="Chen Z."/>
            <person name="Freedman E."/>
            <person name="Gellesch M."/>
            <person name="Goldberg J."/>
            <person name="Griggs A."/>
            <person name="Gujja S."/>
            <person name="Heilman E.R."/>
            <person name="Heiman D."/>
            <person name="Hepburn T."/>
            <person name="Howarth C."/>
            <person name="Jen D."/>
            <person name="Larson L."/>
            <person name="Mehta T."/>
            <person name="Neiman D."/>
            <person name="Pearson M."/>
            <person name="Roberts A."/>
            <person name="Saif S."/>
            <person name="Shea T."/>
            <person name="Shenoy N."/>
            <person name="Sisk P."/>
            <person name="Stolte C."/>
            <person name="Sykes S."/>
            <person name="Walk T."/>
            <person name="White J."/>
            <person name="Yandava C."/>
            <person name="Haas B."/>
            <person name="Nusbaum C."/>
            <person name="Birren B."/>
        </authorList>
    </citation>
    <scope>NUCLEOTIDE SEQUENCE [LARGE SCALE GENOMIC DNA]</scope>
    <source>
        <strain evidence="4">R3-111a-1</strain>
    </source>
</reference>
<evidence type="ECO:0000313" key="3">
    <source>
        <dbReference type="EnsemblFungi" id="EJT70192"/>
    </source>
</evidence>
<protein>
    <recommendedName>
        <fullName evidence="5">DUF3445 domain-containing protein</fullName>
    </recommendedName>
</protein>
<feature type="transmembrane region" description="Helical" evidence="1">
    <location>
        <begin position="12"/>
        <end position="32"/>
    </location>
</feature>
<keyword evidence="4" id="KW-1185">Reference proteome</keyword>
<dbReference type="GeneID" id="20352823"/>
<dbReference type="RefSeq" id="XP_009228526.1">
    <property type="nucleotide sequence ID" value="XM_009230262.1"/>
</dbReference>
<dbReference type="AlphaFoldDB" id="J3PFU0"/>
<dbReference type="VEuPathDB" id="FungiDB:GGTG_12365"/>
<dbReference type="eggNOG" id="ENOG502QW40">
    <property type="taxonomic scope" value="Eukaryota"/>
</dbReference>
<dbReference type="HOGENOM" id="CLU_025462_3_0_1"/>
<accession>J3PFU0</accession>
<keyword evidence="1" id="KW-1133">Transmembrane helix</keyword>
<organism evidence="2">
    <name type="scientific">Gaeumannomyces tritici (strain R3-111a-1)</name>
    <name type="common">Wheat and barley take-all root rot fungus</name>
    <name type="synonym">Gaeumannomyces graminis var. tritici</name>
    <dbReference type="NCBI Taxonomy" id="644352"/>
    <lineage>
        <taxon>Eukaryota</taxon>
        <taxon>Fungi</taxon>
        <taxon>Dikarya</taxon>
        <taxon>Ascomycota</taxon>
        <taxon>Pezizomycotina</taxon>
        <taxon>Sordariomycetes</taxon>
        <taxon>Sordariomycetidae</taxon>
        <taxon>Magnaporthales</taxon>
        <taxon>Magnaporthaceae</taxon>
        <taxon>Gaeumannomyces</taxon>
    </lineage>
</organism>
<reference evidence="2" key="2">
    <citation type="submission" date="2010-07" db="EMBL/GenBank/DDBJ databases">
        <authorList>
            <consortium name="The Broad Institute Genome Sequencing Platform"/>
            <consortium name="Broad Institute Genome Sequencing Center for Infectious Disease"/>
            <person name="Ma L.-J."/>
            <person name="Dead R."/>
            <person name="Young S."/>
            <person name="Zeng Q."/>
            <person name="Koehrsen M."/>
            <person name="Alvarado L."/>
            <person name="Berlin A."/>
            <person name="Chapman S.B."/>
            <person name="Chen Z."/>
            <person name="Freedman E."/>
            <person name="Gellesch M."/>
            <person name="Goldberg J."/>
            <person name="Griggs A."/>
            <person name="Gujja S."/>
            <person name="Heilman E.R."/>
            <person name="Heiman D."/>
            <person name="Hepburn T."/>
            <person name="Howarth C."/>
            <person name="Jen D."/>
            <person name="Larson L."/>
            <person name="Mehta T."/>
            <person name="Neiman D."/>
            <person name="Pearson M."/>
            <person name="Roberts A."/>
            <person name="Saif S."/>
            <person name="Shea T."/>
            <person name="Shenoy N."/>
            <person name="Sisk P."/>
            <person name="Stolte C."/>
            <person name="Sykes S."/>
            <person name="Walk T."/>
            <person name="White J."/>
            <person name="Yandava C."/>
            <person name="Haas B."/>
            <person name="Nusbaum C."/>
            <person name="Birren B."/>
        </authorList>
    </citation>
    <scope>NUCLEOTIDE SEQUENCE</scope>
    <source>
        <strain evidence="2">R3-111a-1</strain>
    </source>
</reference>
<dbReference type="Pfam" id="PF11927">
    <property type="entry name" value="HODM_asu-like"/>
    <property type="match status" value="1"/>
</dbReference>
<dbReference type="OrthoDB" id="5043642at2759"/>
<evidence type="ECO:0000313" key="2">
    <source>
        <dbReference type="EMBL" id="EJT70192.1"/>
    </source>
</evidence>
<name>J3PFU0_GAET3</name>
<dbReference type="EMBL" id="GL385402">
    <property type="protein sequence ID" value="EJT70192.1"/>
    <property type="molecule type" value="Genomic_DNA"/>
</dbReference>
<evidence type="ECO:0008006" key="5">
    <source>
        <dbReference type="Google" id="ProtNLM"/>
    </source>
</evidence>